<sequence length="343" mass="39281">MASSEITSTCEKALYPFGEFSRFVVHELPEYNQKEEYAKGISASNGLIPSFEDVLEVVYDQPFLVRIRAMGDLGMFLVSSELGQTSVSQDIISRLKVLAASAGVAPRDTYSSYVNYNPVEALRTFTGNKSEVNFIRQLQQSDEAIRPAAEKLLLLKKNPFHENRIKFLEETVSCVNMLKQESRTVHQTVDPAFFFKCFRHYFFPIQIGGQEYSAPSAVHLANLIVVDIVTGTASESHLQLIHSLFPYFEPKNKFRIVQAMSRPSLKEHYLEANHLDELSLLDEIYQSLIEYRLTHQGIVNRYIRKQDPDVKYGTGGFPFDSFLQELIEMVKVSREDIHRYVKK</sequence>
<dbReference type="AlphaFoldDB" id="A0A0J6HU62"/>
<dbReference type="GO" id="GO:0019441">
    <property type="term" value="P:L-tryptophan catabolic process to kynurenine"/>
    <property type="evidence" value="ECO:0007669"/>
    <property type="project" value="InterPro"/>
</dbReference>
<dbReference type="InterPro" id="IPR037217">
    <property type="entry name" value="Trp/Indoleamine_2_3_dOase-like"/>
</dbReference>
<dbReference type="EMBL" id="LECW02000024">
    <property type="protein sequence ID" value="KRT92967.1"/>
    <property type="molecule type" value="Genomic_DNA"/>
</dbReference>
<dbReference type="GO" id="GO:0046872">
    <property type="term" value="F:metal ion binding"/>
    <property type="evidence" value="ECO:0007669"/>
    <property type="project" value="InterPro"/>
</dbReference>
<evidence type="ECO:0000313" key="2">
    <source>
        <dbReference type="EMBL" id="MEC0486596.1"/>
    </source>
</evidence>
<dbReference type="GO" id="GO:0020037">
    <property type="term" value="F:heme binding"/>
    <property type="evidence" value="ECO:0007669"/>
    <property type="project" value="InterPro"/>
</dbReference>
<reference evidence="1 3" key="1">
    <citation type="journal article" date="2015" name="Int. J. Syst. Evol. Microbiol.">
        <title>Bacillus glycinifermentans sp. nov., isolated from fermented soybean paste.</title>
        <authorList>
            <person name="Kim S.J."/>
            <person name="Dunlap C.A."/>
            <person name="Kwon S.W."/>
            <person name="Rooney A.P."/>
        </authorList>
    </citation>
    <scope>NUCLEOTIDE SEQUENCE [LARGE SCALE GENOMIC DNA]</scope>
    <source>
        <strain evidence="1 3">GO-13</strain>
    </source>
</reference>
<accession>A0A0J6HU62</accession>
<comment type="caution">
    <text evidence="1">The sequence shown here is derived from an EMBL/GenBank/DDBJ whole genome shotgun (WGS) entry which is preliminary data.</text>
</comment>
<dbReference type="InterPro" id="IPR015029">
    <property type="entry name" value="PrnB"/>
</dbReference>
<name>A0A0J6HU62_9BACI</name>
<proteinExistence type="predicted"/>
<reference evidence="2 4" key="3">
    <citation type="submission" date="2023-03" db="EMBL/GenBank/DDBJ databases">
        <title>Agriculturally important microbes genome sequencing.</title>
        <authorList>
            <person name="Dunlap C."/>
        </authorList>
    </citation>
    <scope>NUCLEOTIDE SEQUENCE [LARGE SCALE GENOMIC DNA]</scope>
    <source>
        <strain evidence="2 4">CBP-3203</strain>
    </source>
</reference>
<dbReference type="Pfam" id="PF08933">
    <property type="entry name" value="PrnB"/>
    <property type="match status" value="1"/>
</dbReference>
<dbReference type="Gene3D" id="1.20.58.1320">
    <property type="match status" value="1"/>
</dbReference>
<dbReference type="EMBL" id="JARRTL010000019">
    <property type="protein sequence ID" value="MEC0486596.1"/>
    <property type="molecule type" value="Genomic_DNA"/>
</dbReference>
<reference evidence="1" key="2">
    <citation type="submission" date="2015-10" db="EMBL/GenBank/DDBJ databases">
        <authorList>
            <person name="Gilbert D.G."/>
        </authorList>
    </citation>
    <scope>NUCLEOTIDE SEQUENCE</scope>
    <source>
        <strain evidence="1">GO-13</strain>
    </source>
</reference>
<dbReference type="Proteomes" id="UP000036168">
    <property type="component" value="Unassembled WGS sequence"/>
</dbReference>
<dbReference type="PATRIC" id="fig|1664069.3.peg.905"/>
<dbReference type="RefSeq" id="WP_048354689.1">
    <property type="nucleotide sequence ID" value="NZ_CP023481.1"/>
</dbReference>
<keyword evidence="4" id="KW-1185">Reference proteome</keyword>
<dbReference type="SUPFAM" id="SSF140959">
    <property type="entry name" value="Indolic compounds 2,3-dioxygenase-like"/>
    <property type="match status" value="1"/>
</dbReference>
<protein>
    <submittedName>
        <fullName evidence="2">DUF1864 family protein</fullName>
    </submittedName>
</protein>
<organism evidence="1 3">
    <name type="scientific">Bacillus glycinifermentans</name>
    <dbReference type="NCBI Taxonomy" id="1664069"/>
    <lineage>
        <taxon>Bacteria</taxon>
        <taxon>Bacillati</taxon>
        <taxon>Bacillota</taxon>
        <taxon>Bacilli</taxon>
        <taxon>Bacillales</taxon>
        <taxon>Bacillaceae</taxon>
        <taxon>Bacillus</taxon>
    </lineage>
</organism>
<dbReference type="OrthoDB" id="2522838at2"/>
<dbReference type="Proteomes" id="UP001341297">
    <property type="component" value="Unassembled WGS sequence"/>
</dbReference>
<gene>
    <name evidence="1" type="ORF">AB447_220765</name>
    <name evidence="2" type="ORF">P8828_17580</name>
</gene>
<dbReference type="Gene3D" id="1.20.58.480">
    <property type="match status" value="1"/>
</dbReference>
<evidence type="ECO:0000313" key="4">
    <source>
        <dbReference type="Proteomes" id="UP001341297"/>
    </source>
</evidence>
<accession>A0A0J6E848</accession>
<evidence type="ECO:0000313" key="3">
    <source>
        <dbReference type="Proteomes" id="UP000036168"/>
    </source>
</evidence>
<evidence type="ECO:0000313" key="1">
    <source>
        <dbReference type="EMBL" id="KRT92967.1"/>
    </source>
</evidence>